<evidence type="ECO:0000256" key="3">
    <source>
        <dbReference type="PROSITE-ProRule" id="PRU00708"/>
    </source>
</evidence>
<dbReference type="NCBIfam" id="TIGR00756">
    <property type="entry name" value="PPR"/>
    <property type="match status" value="1"/>
</dbReference>
<feature type="repeat" description="PPR" evidence="3">
    <location>
        <begin position="257"/>
        <end position="291"/>
    </location>
</feature>
<dbReference type="PROSITE" id="PS51375">
    <property type="entry name" value="PPR"/>
    <property type="match status" value="3"/>
</dbReference>
<evidence type="ECO:0000256" key="2">
    <source>
        <dbReference type="ARBA" id="ARBA00022737"/>
    </source>
</evidence>
<evidence type="ECO:0000313" key="4">
    <source>
        <dbReference type="EMBL" id="KAL1550236.1"/>
    </source>
</evidence>
<accession>A0ABD1H1F4</accession>
<feature type="repeat" description="PPR" evidence="3">
    <location>
        <begin position="186"/>
        <end position="220"/>
    </location>
</feature>
<dbReference type="Pfam" id="PF13041">
    <property type="entry name" value="PPR_2"/>
    <property type="match status" value="1"/>
</dbReference>
<dbReference type="Pfam" id="PF01535">
    <property type="entry name" value="PPR"/>
    <property type="match status" value="1"/>
</dbReference>
<evidence type="ECO:0000313" key="5">
    <source>
        <dbReference type="Proteomes" id="UP001567538"/>
    </source>
</evidence>
<dbReference type="PANTHER" id="PTHR47874:SF1">
    <property type="entry name" value="OS05G0407900 PROTEIN"/>
    <property type="match status" value="1"/>
</dbReference>
<dbReference type="PANTHER" id="PTHR47874">
    <property type="entry name" value="EXPRESSED PROTEIN"/>
    <property type="match status" value="1"/>
</dbReference>
<dbReference type="EMBL" id="JBEAFC010000007">
    <property type="protein sequence ID" value="KAL1550236.1"/>
    <property type="molecule type" value="Genomic_DNA"/>
</dbReference>
<dbReference type="InterPro" id="IPR011990">
    <property type="entry name" value="TPR-like_helical_dom_sf"/>
</dbReference>
<dbReference type="AlphaFoldDB" id="A0ABD1H1F4"/>
<dbReference type="Pfam" id="PF13812">
    <property type="entry name" value="PPR_3"/>
    <property type="match status" value="1"/>
</dbReference>
<protein>
    <submittedName>
        <fullName evidence="4">Pentatricopeptide repeat-containing protein-like protein</fullName>
    </submittedName>
</protein>
<dbReference type="InterPro" id="IPR044179">
    <property type="entry name" value="PPR5-like"/>
</dbReference>
<keyword evidence="2" id="KW-0677">Repeat</keyword>
<evidence type="ECO:0000256" key="1">
    <source>
        <dbReference type="ARBA" id="ARBA00007626"/>
    </source>
</evidence>
<gene>
    <name evidence="4" type="ORF">AAHA92_18230</name>
</gene>
<organism evidence="4 5">
    <name type="scientific">Salvia divinorum</name>
    <name type="common">Maria pastora</name>
    <name type="synonym">Diviner's sage</name>
    <dbReference type="NCBI Taxonomy" id="28513"/>
    <lineage>
        <taxon>Eukaryota</taxon>
        <taxon>Viridiplantae</taxon>
        <taxon>Streptophyta</taxon>
        <taxon>Embryophyta</taxon>
        <taxon>Tracheophyta</taxon>
        <taxon>Spermatophyta</taxon>
        <taxon>Magnoliopsida</taxon>
        <taxon>eudicotyledons</taxon>
        <taxon>Gunneridae</taxon>
        <taxon>Pentapetalae</taxon>
        <taxon>asterids</taxon>
        <taxon>lamiids</taxon>
        <taxon>Lamiales</taxon>
        <taxon>Lamiaceae</taxon>
        <taxon>Nepetoideae</taxon>
        <taxon>Mentheae</taxon>
        <taxon>Salviinae</taxon>
        <taxon>Salvia</taxon>
        <taxon>Salvia subgen. Calosphace</taxon>
    </lineage>
</organism>
<comment type="similarity">
    <text evidence="1">Belongs to the PPR family. P subfamily.</text>
</comment>
<keyword evidence="5" id="KW-1185">Reference proteome</keyword>
<dbReference type="Proteomes" id="UP001567538">
    <property type="component" value="Unassembled WGS sequence"/>
</dbReference>
<sequence length="515" mass="59612">MKRAIKLAEFRTCLTTPRFFLYHHERITKPSAPIRFICQDTTQRPSSDGKETNFGLLASLFQDELSCKRAKVIWRNDLLELVTGLRDEILAKKEDVEKIEKILEEKGAALFRRYADGSAFLELLNKLDRVPSVAMQVLEWRRKQLDYASPMTIEEYSKGIIIAGRMYSVDVAVELFKEACSKQLKGTSLYNALMSAYVRSGQYVKCQSVFHELKRDSTCAPSIITYNILISVFGRLMLFDQMEATYRELNDLNINPTVHTYKVLISGYITAWMWDEMEKTYLAMKDQAVKPNLDIHLLMLRGYALAGKLEKMEEIYKMVGAHVDANEMQLIRIMIHAYSRSSSADRVERVEALLSKIPESGYRPWMNVLLICLYAKEDLLEQMEKSINEAFEHKIHVVAVGVMRCIISSYFRHNAVDKLDEFVRRAEIAGWRLCRSLYHCKMVMYASEMRLSEMEMVLSEMGEVNIHMSKKTFWILYHAYERWGERSKLEQIIGVMCKNGYEIHGGPSVSMGCLK</sequence>
<comment type="caution">
    <text evidence="4">The sequence shown here is derived from an EMBL/GenBank/DDBJ whole genome shotgun (WGS) entry which is preliminary data.</text>
</comment>
<proteinExistence type="inferred from homology"/>
<feature type="repeat" description="PPR" evidence="3">
    <location>
        <begin position="222"/>
        <end position="256"/>
    </location>
</feature>
<name>A0ABD1H1F4_SALDI</name>
<dbReference type="InterPro" id="IPR002885">
    <property type="entry name" value="PPR_rpt"/>
</dbReference>
<dbReference type="Gene3D" id="1.25.40.10">
    <property type="entry name" value="Tetratricopeptide repeat domain"/>
    <property type="match status" value="3"/>
</dbReference>
<reference evidence="4 5" key="1">
    <citation type="submission" date="2024-06" db="EMBL/GenBank/DDBJ databases">
        <title>A chromosome level genome sequence of Diviner's sage (Salvia divinorum).</title>
        <authorList>
            <person name="Ford S.A."/>
            <person name="Ro D.-K."/>
            <person name="Ness R.W."/>
            <person name="Phillips M.A."/>
        </authorList>
    </citation>
    <scope>NUCLEOTIDE SEQUENCE [LARGE SCALE GENOMIC DNA]</scope>
    <source>
        <strain evidence="4">SAF-2024a</strain>
        <tissue evidence="4">Leaf</tissue>
    </source>
</reference>